<evidence type="ECO:0000256" key="5">
    <source>
        <dbReference type="SAM" id="MobiDB-lite"/>
    </source>
</evidence>
<evidence type="ECO:0000256" key="4">
    <source>
        <dbReference type="PROSITE-ProRule" id="PRU00322"/>
    </source>
</evidence>
<feature type="compositionally biased region" description="Basic and acidic residues" evidence="5">
    <location>
        <begin position="343"/>
        <end position="357"/>
    </location>
</feature>
<gene>
    <name evidence="7" type="ORF">C1SCF055_LOCUS44503</name>
</gene>
<reference evidence="8 9" key="2">
    <citation type="submission" date="2024-05" db="EMBL/GenBank/DDBJ databases">
        <authorList>
            <person name="Chen Y."/>
            <person name="Shah S."/>
            <person name="Dougan E. K."/>
            <person name="Thang M."/>
            <person name="Chan C."/>
        </authorList>
    </citation>
    <scope>NUCLEOTIDE SEQUENCE [LARGE SCALE GENOMIC DNA]</scope>
</reference>
<comment type="caution">
    <text evidence="7">The sequence shown here is derived from an EMBL/GenBank/DDBJ whole genome shotgun (WGS) entry which is preliminary data.</text>
</comment>
<dbReference type="Gene3D" id="4.10.1060.10">
    <property type="entry name" value="Zinc finger, RanBP2-type"/>
    <property type="match status" value="1"/>
</dbReference>
<keyword evidence="3" id="KW-0862">Zinc</keyword>
<dbReference type="InterPro" id="IPR036443">
    <property type="entry name" value="Znf_RanBP2_sf"/>
</dbReference>
<evidence type="ECO:0000256" key="1">
    <source>
        <dbReference type="ARBA" id="ARBA00022723"/>
    </source>
</evidence>
<name>A0A9P1GS51_9DINO</name>
<accession>A0A9P1GS51</accession>
<protein>
    <submittedName>
        <fullName evidence="8">RanBP2-type domain-containing protein</fullName>
    </submittedName>
</protein>
<proteinExistence type="predicted"/>
<dbReference type="PROSITE" id="PS50199">
    <property type="entry name" value="ZF_RANBP2_2"/>
    <property type="match status" value="1"/>
</dbReference>
<feature type="region of interest" description="Disordered" evidence="5">
    <location>
        <begin position="330"/>
        <end position="357"/>
    </location>
</feature>
<keyword evidence="2 4" id="KW-0863">Zinc-finger</keyword>
<evidence type="ECO:0000313" key="7">
    <source>
        <dbReference type="EMBL" id="CAI4020054.1"/>
    </source>
</evidence>
<dbReference type="OrthoDB" id="10538053at2759"/>
<keyword evidence="1" id="KW-0479">Metal-binding</keyword>
<evidence type="ECO:0000256" key="3">
    <source>
        <dbReference type="ARBA" id="ARBA00022833"/>
    </source>
</evidence>
<dbReference type="AlphaFoldDB" id="A0A9P1GS51"/>
<dbReference type="EMBL" id="CAMXCT030006788">
    <property type="protein sequence ID" value="CAL4807366.1"/>
    <property type="molecule type" value="Genomic_DNA"/>
</dbReference>
<sequence length="434" mass="48010">MALESPAPWLNAVLPHVMGNSAAQVCCYLVDDSAALGNPCGRENWSERFGVVASADPKPPTAAGARASDLRTCRSAKRPRVRRPVGPSTLKVLARQRGRRNSHWRSRQQMRLKRRSRSWRYPLDALVGWRALKRLLMLWILSWSLESLRKKFPTSGMGWGSGWSAKAHLKPPSKPGEPSRKEATHQFVYEIEQAVLIAVGAAGGSIDRLRCWRSGSLEQSAADAWLFECGILGRPQPIALELRGRMSAIDICDSDEDEALARKREAIRRRRQAATGSELPSSEEVPAAKPPVELPTGPWECPACGESNGEKRLKCNNCTRVRPGAEELVATPTSTAPAATGDATKDESRRKRRRGWDDWEEQAKQAAAKASTQNASIMKDVINSWKPTVDQLKAMTVAELGPVCKSWKISIEPKEYMRDVMLSKALKVIHGVDP</sequence>
<evidence type="ECO:0000256" key="2">
    <source>
        <dbReference type="ARBA" id="ARBA00022771"/>
    </source>
</evidence>
<feature type="region of interest" description="Disordered" evidence="5">
    <location>
        <begin position="269"/>
        <end position="294"/>
    </location>
</feature>
<feature type="compositionally biased region" description="Low complexity" evidence="5">
    <location>
        <begin position="330"/>
        <end position="342"/>
    </location>
</feature>
<keyword evidence="9" id="KW-1185">Reference proteome</keyword>
<dbReference type="SUPFAM" id="SSF90209">
    <property type="entry name" value="Ran binding protein zinc finger-like"/>
    <property type="match status" value="1"/>
</dbReference>
<dbReference type="GO" id="GO:0008270">
    <property type="term" value="F:zinc ion binding"/>
    <property type="evidence" value="ECO:0007669"/>
    <property type="project" value="UniProtKB-KW"/>
</dbReference>
<dbReference type="Proteomes" id="UP001152797">
    <property type="component" value="Unassembled WGS sequence"/>
</dbReference>
<organism evidence="7">
    <name type="scientific">Cladocopium goreaui</name>
    <dbReference type="NCBI Taxonomy" id="2562237"/>
    <lineage>
        <taxon>Eukaryota</taxon>
        <taxon>Sar</taxon>
        <taxon>Alveolata</taxon>
        <taxon>Dinophyceae</taxon>
        <taxon>Suessiales</taxon>
        <taxon>Symbiodiniaceae</taxon>
        <taxon>Cladocopium</taxon>
    </lineage>
</organism>
<dbReference type="EMBL" id="CAMXCT010006788">
    <property type="protein sequence ID" value="CAI4020054.1"/>
    <property type="molecule type" value="Genomic_DNA"/>
</dbReference>
<evidence type="ECO:0000313" key="8">
    <source>
        <dbReference type="EMBL" id="CAL4807366.1"/>
    </source>
</evidence>
<dbReference type="EMBL" id="CAMXCT020006788">
    <property type="protein sequence ID" value="CAL1173429.1"/>
    <property type="molecule type" value="Genomic_DNA"/>
</dbReference>
<evidence type="ECO:0000313" key="9">
    <source>
        <dbReference type="Proteomes" id="UP001152797"/>
    </source>
</evidence>
<reference evidence="7" key="1">
    <citation type="submission" date="2022-10" db="EMBL/GenBank/DDBJ databases">
        <authorList>
            <person name="Chen Y."/>
            <person name="Dougan E. K."/>
            <person name="Chan C."/>
            <person name="Rhodes N."/>
            <person name="Thang M."/>
        </authorList>
    </citation>
    <scope>NUCLEOTIDE SEQUENCE</scope>
</reference>
<feature type="domain" description="RanBP2-type" evidence="6">
    <location>
        <begin position="295"/>
        <end position="324"/>
    </location>
</feature>
<evidence type="ECO:0000259" key="6">
    <source>
        <dbReference type="PROSITE" id="PS50199"/>
    </source>
</evidence>
<dbReference type="InterPro" id="IPR001876">
    <property type="entry name" value="Znf_RanBP2"/>
</dbReference>
<dbReference type="PROSITE" id="PS01358">
    <property type="entry name" value="ZF_RANBP2_1"/>
    <property type="match status" value="1"/>
</dbReference>